<accession>H5XUZ4</accession>
<dbReference type="STRING" id="768710.DesyoDRAFT_2366"/>
<feature type="domain" description="HTH gntR-type" evidence="4">
    <location>
        <begin position="10"/>
        <end position="77"/>
    </location>
</feature>
<dbReference type="GO" id="GO:0003677">
    <property type="term" value="F:DNA binding"/>
    <property type="evidence" value="ECO:0007669"/>
    <property type="project" value="UniProtKB-KW"/>
</dbReference>
<dbReference type="AlphaFoldDB" id="H5XUZ4"/>
<dbReference type="Pfam" id="PF07729">
    <property type="entry name" value="FCD"/>
    <property type="match status" value="1"/>
</dbReference>
<dbReference type="Proteomes" id="UP000005104">
    <property type="component" value="Chromosome"/>
</dbReference>
<dbReference type="HOGENOM" id="CLU_017584_5_2_9"/>
<dbReference type="SMART" id="SM00345">
    <property type="entry name" value="HTH_GNTR"/>
    <property type="match status" value="1"/>
</dbReference>
<dbReference type="EMBL" id="CM001441">
    <property type="protein sequence ID" value="EHQ89446.1"/>
    <property type="molecule type" value="Genomic_DNA"/>
</dbReference>
<dbReference type="OrthoDB" id="9781630at2"/>
<dbReference type="InterPro" id="IPR000524">
    <property type="entry name" value="Tscrpt_reg_HTH_GntR"/>
</dbReference>
<dbReference type="PROSITE" id="PS50949">
    <property type="entry name" value="HTH_GNTR"/>
    <property type="match status" value="1"/>
</dbReference>
<keyword evidence="2" id="KW-0238">DNA-binding</keyword>
<evidence type="ECO:0000256" key="2">
    <source>
        <dbReference type="ARBA" id="ARBA00023125"/>
    </source>
</evidence>
<dbReference type="RefSeq" id="WP_007783133.1">
    <property type="nucleotide sequence ID" value="NZ_CM001441.1"/>
</dbReference>
<dbReference type="InterPro" id="IPR011711">
    <property type="entry name" value="GntR_C"/>
</dbReference>
<dbReference type="eggNOG" id="COG1802">
    <property type="taxonomic scope" value="Bacteria"/>
</dbReference>
<evidence type="ECO:0000256" key="1">
    <source>
        <dbReference type="ARBA" id="ARBA00023015"/>
    </source>
</evidence>
<protein>
    <submittedName>
        <fullName evidence="5">Transcriptional regulator</fullName>
    </submittedName>
</protein>
<dbReference type="SMART" id="SM00895">
    <property type="entry name" value="FCD"/>
    <property type="match status" value="1"/>
</dbReference>
<keyword evidence="1" id="KW-0805">Transcription regulation</keyword>
<dbReference type="Gene3D" id="1.10.10.10">
    <property type="entry name" value="Winged helix-like DNA-binding domain superfamily/Winged helix DNA-binding domain"/>
    <property type="match status" value="1"/>
</dbReference>
<evidence type="ECO:0000259" key="4">
    <source>
        <dbReference type="PROSITE" id="PS50949"/>
    </source>
</evidence>
<evidence type="ECO:0000313" key="5">
    <source>
        <dbReference type="EMBL" id="EHQ89446.1"/>
    </source>
</evidence>
<dbReference type="InterPro" id="IPR036390">
    <property type="entry name" value="WH_DNA-bd_sf"/>
</dbReference>
<evidence type="ECO:0000313" key="6">
    <source>
        <dbReference type="Proteomes" id="UP000005104"/>
    </source>
</evidence>
<dbReference type="PANTHER" id="PTHR43537">
    <property type="entry name" value="TRANSCRIPTIONAL REGULATOR, GNTR FAMILY"/>
    <property type="match status" value="1"/>
</dbReference>
<keyword evidence="3" id="KW-0804">Transcription</keyword>
<dbReference type="Gene3D" id="1.20.120.530">
    <property type="entry name" value="GntR ligand-binding domain-like"/>
    <property type="match status" value="1"/>
</dbReference>
<dbReference type="PANTHER" id="PTHR43537:SF24">
    <property type="entry name" value="GLUCONATE OPERON TRANSCRIPTIONAL REPRESSOR"/>
    <property type="match status" value="1"/>
</dbReference>
<dbReference type="Pfam" id="PF00392">
    <property type="entry name" value="GntR"/>
    <property type="match status" value="1"/>
</dbReference>
<name>H5XUZ4_9FIRM</name>
<keyword evidence="6" id="KW-1185">Reference proteome</keyword>
<organism evidence="5 6">
    <name type="scientific">Desulfosporosinus youngiae DSM 17734</name>
    <dbReference type="NCBI Taxonomy" id="768710"/>
    <lineage>
        <taxon>Bacteria</taxon>
        <taxon>Bacillati</taxon>
        <taxon>Bacillota</taxon>
        <taxon>Clostridia</taxon>
        <taxon>Eubacteriales</taxon>
        <taxon>Desulfitobacteriaceae</taxon>
        <taxon>Desulfosporosinus</taxon>
    </lineage>
</organism>
<dbReference type="InterPro" id="IPR008920">
    <property type="entry name" value="TF_FadR/GntR_C"/>
</dbReference>
<dbReference type="CDD" id="cd07377">
    <property type="entry name" value="WHTH_GntR"/>
    <property type="match status" value="1"/>
</dbReference>
<dbReference type="GO" id="GO:0003700">
    <property type="term" value="F:DNA-binding transcription factor activity"/>
    <property type="evidence" value="ECO:0007669"/>
    <property type="project" value="InterPro"/>
</dbReference>
<gene>
    <name evidence="5" type="ORF">DesyoDRAFT_2366</name>
</gene>
<dbReference type="SUPFAM" id="SSF48008">
    <property type="entry name" value="GntR ligand-binding domain-like"/>
    <property type="match status" value="1"/>
</dbReference>
<dbReference type="InterPro" id="IPR036388">
    <property type="entry name" value="WH-like_DNA-bd_sf"/>
</dbReference>
<proteinExistence type="predicted"/>
<dbReference type="SUPFAM" id="SSF46785">
    <property type="entry name" value="Winged helix' DNA-binding domain"/>
    <property type="match status" value="1"/>
</dbReference>
<evidence type="ECO:0000256" key="3">
    <source>
        <dbReference type="ARBA" id="ARBA00023163"/>
    </source>
</evidence>
<sequence>MREEKRLVPGNLSSLVVDYLKNKILSGHFKEGDHVTEVNIAAELGISRAPVREGIRELQNQGLMKSVPRKGNFVVRMGLEDVREIFDIRILLENSVLEIIVRENKLSEGDFCNLTEIVMEMERIAEGQGEEAEKIVRVNQKDMEFHSYLWEKSGSKRREKVLHDLYVQLQMAMVIDTQLTGDLDVTAKDHYEIIRYLKLADLENCKKALKNHIITYKIEEAVNQS</sequence>
<reference evidence="5 6" key="1">
    <citation type="submission" date="2011-11" db="EMBL/GenBank/DDBJ databases">
        <title>The Noncontiguous Finished genome of Desulfosporosinus youngiae DSM 17734.</title>
        <authorList>
            <consortium name="US DOE Joint Genome Institute (JGI-PGF)"/>
            <person name="Lucas S."/>
            <person name="Han J."/>
            <person name="Lapidus A."/>
            <person name="Cheng J.-F."/>
            <person name="Goodwin L."/>
            <person name="Pitluck S."/>
            <person name="Peters L."/>
            <person name="Ovchinnikova G."/>
            <person name="Lu M."/>
            <person name="Land M.L."/>
            <person name="Hauser L."/>
            <person name="Pester M."/>
            <person name="Spring S."/>
            <person name="Ollivier B."/>
            <person name="Rattei T."/>
            <person name="Klenk H.-P."/>
            <person name="Wagner M."/>
            <person name="Loy A."/>
            <person name="Woyke T.J."/>
        </authorList>
    </citation>
    <scope>NUCLEOTIDE SEQUENCE [LARGE SCALE GENOMIC DNA]</scope>
    <source>
        <strain evidence="5 6">DSM 17734</strain>
    </source>
</reference>